<protein>
    <recommendedName>
        <fullName evidence="1">HTH-type transcriptional regulator Rgg C-terminal domain-containing protein</fullName>
    </recommendedName>
</protein>
<dbReference type="Proteomes" id="UP000006381">
    <property type="component" value="Chromosome"/>
</dbReference>
<dbReference type="PATRIC" id="fig|272621.13.peg.1784"/>
<dbReference type="EMBL" id="CP000033">
    <property type="protein sequence ID" value="AAV43677.1"/>
    <property type="molecule type" value="Genomic_DNA"/>
</dbReference>
<evidence type="ECO:0000313" key="3">
    <source>
        <dbReference type="Proteomes" id="UP000006381"/>
    </source>
</evidence>
<evidence type="ECO:0000313" key="2">
    <source>
        <dbReference type="EMBL" id="AAV43677.1"/>
    </source>
</evidence>
<dbReference type="InterPro" id="IPR010057">
    <property type="entry name" value="Transcription_activator_Rgg_C"/>
</dbReference>
<dbReference type="eggNOG" id="ENOG5030RS9">
    <property type="taxonomic scope" value="Bacteria"/>
</dbReference>
<name>Q5FHZ7_LACAC</name>
<reference evidence="2 3" key="1">
    <citation type="journal article" date="2005" name="Proc. Natl. Acad. Sci. U.S.A.">
        <title>Complete genome sequence of the probiotic lactic acid bacterium Lactobacillus acidophilus NCFM.</title>
        <authorList>
            <person name="Altermann E."/>
            <person name="Russell W.M."/>
            <person name="Azcarate-Peril M.A."/>
            <person name="Barrangou R."/>
            <person name="Buck B.L."/>
            <person name="McAuliffe O."/>
            <person name="Souther N."/>
            <person name="Dobson A."/>
            <person name="Duong T."/>
            <person name="Callanan M."/>
            <person name="Lick S."/>
            <person name="Hamrick A."/>
            <person name="Cano R."/>
            <person name="Klaenhammer T.R."/>
        </authorList>
    </citation>
    <scope>NUCLEOTIDE SEQUENCE [LARGE SCALE GENOMIC DNA]</scope>
    <source>
        <strain evidence="3">ATCC 700396 / NCK56 / N2 / NCFM</strain>
    </source>
</reference>
<accession>Q5FHZ7</accession>
<gene>
    <name evidence="2" type="ordered locus">LBA1877</name>
</gene>
<keyword evidence="3" id="KW-1185">Reference proteome</keyword>
<organism evidence="3">
    <name type="scientific">Lactobacillus acidophilus (strain ATCC 700396 / NCK56 / N2 / NCFM)</name>
    <dbReference type="NCBI Taxonomy" id="272621"/>
    <lineage>
        <taxon>Bacteria</taxon>
        <taxon>Bacillati</taxon>
        <taxon>Bacillota</taxon>
        <taxon>Bacilli</taxon>
        <taxon>Lactobacillales</taxon>
        <taxon>Lactobacillaceae</taxon>
        <taxon>Lactobacillus</taxon>
    </lineage>
</organism>
<proteinExistence type="predicted"/>
<feature type="domain" description="HTH-type transcriptional regulator Rgg C-terminal" evidence="1">
    <location>
        <begin position="3"/>
        <end position="126"/>
    </location>
</feature>
<dbReference type="OrthoDB" id="2315239at2"/>
<dbReference type="KEGG" id="lac:LBA1877"/>
<sequence length="144" mass="17179">MNELSDREKADIKKQIFKTKDWNENSLRLLAMAMPFFNIEDLKFIINTIFSKYYSMKDVLDVQQELVSAIAVNYLGLAYHEHDKDEKEIKLALSLLRQLSHEPKNCFAKIMEQYYTAQFDNDKKKAERIKQFFIENDMNYYVGE</sequence>
<dbReference type="Pfam" id="PF21259">
    <property type="entry name" value="Rgg_C"/>
    <property type="match status" value="1"/>
</dbReference>
<dbReference type="AlphaFoldDB" id="Q5FHZ7"/>
<evidence type="ECO:0000259" key="1">
    <source>
        <dbReference type="Pfam" id="PF21259"/>
    </source>
</evidence>
<dbReference type="BioCyc" id="LACI272621:G1G49-1831-MONOMER"/>
<dbReference type="HOGENOM" id="CLU_149956_0_0_9"/>